<feature type="binding site" evidence="7">
    <location>
        <position position="162"/>
    </location>
    <ligand>
        <name>Zn(2+)</name>
        <dbReference type="ChEBI" id="CHEBI:29105"/>
    </ligand>
</feature>
<keyword evidence="5" id="KW-0238">DNA-binding</keyword>
<protein>
    <submittedName>
        <fullName evidence="9">Transcriptional repressor</fullName>
    </submittedName>
</protein>
<evidence type="ECO:0000313" key="10">
    <source>
        <dbReference type="Proteomes" id="UP000321085"/>
    </source>
</evidence>
<evidence type="ECO:0000256" key="6">
    <source>
        <dbReference type="ARBA" id="ARBA00023163"/>
    </source>
</evidence>
<feature type="binding site" evidence="7">
    <location>
        <position position="165"/>
    </location>
    <ligand>
        <name>Zn(2+)</name>
        <dbReference type="ChEBI" id="CHEBI:29105"/>
    </ligand>
</feature>
<dbReference type="GO" id="GO:0008270">
    <property type="term" value="F:zinc ion binding"/>
    <property type="evidence" value="ECO:0007669"/>
    <property type="project" value="TreeGrafter"/>
</dbReference>
<dbReference type="PANTHER" id="PTHR33202">
    <property type="entry name" value="ZINC UPTAKE REGULATION PROTEIN"/>
    <property type="match status" value="1"/>
</dbReference>
<gene>
    <name evidence="9" type="ORF">MAE02_32890</name>
</gene>
<keyword evidence="6" id="KW-0804">Transcription</keyword>
<dbReference type="GO" id="GO:1900376">
    <property type="term" value="P:regulation of secondary metabolite biosynthetic process"/>
    <property type="evidence" value="ECO:0007669"/>
    <property type="project" value="TreeGrafter"/>
</dbReference>
<dbReference type="InterPro" id="IPR002481">
    <property type="entry name" value="FUR"/>
</dbReference>
<evidence type="ECO:0000256" key="4">
    <source>
        <dbReference type="ARBA" id="ARBA00023015"/>
    </source>
</evidence>
<keyword evidence="4" id="KW-0805">Transcription regulation</keyword>
<reference evidence="9 10" key="1">
    <citation type="submission" date="2019-07" db="EMBL/GenBank/DDBJ databases">
        <title>Whole genome shotgun sequence of Microvirga aerophila NBRC 106136.</title>
        <authorList>
            <person name="Hosoyama A."/>
            <person name="Uohara A."/>
            <person name="Ohji S."/>
            <person name="Ichikawa N."/>
        </authorList>
    </citation>
    <scope>NUCLEOTIDE SEQUENCE [LARGE SCALE GENOMIC DNA]</scope>
    <source>
        <strain evidence="9 10">NBRC 106136</strain>
    </source>
</reference>
<proteinExistence type="inferred from homology"/>
<dbReference type="RefSeq" id="WP_114187506.1">
    <property type="nucleotide sequence ID" value="NZ_BJYU01000044.1"/>
</dbReference>
<evidence type="ECO:0000256" key="7">
    <source>
        <dbReference type="PIRSR" id="PIRSR602481-1"/>
    </source>
</evidence>
<evidence type="ECO:0000256" key="8">
    <source>
        <dbReference type="SAM" id="MobiDB-lite"/>
    </source>
</evidence>
<dbReference type="Gene3D" id="3.30.1490.190">
    <property type="match status" value="1"/>
</dbReference>
<evidence type="ECO:0000256" key="3">
    <source>
        <dbReference type="ARBA" id="ARBA00022833"/>
    </source>
</evidence>
<keyword evidence="7" id="KW-0479">Metal-binding</keyword>
<dbReference type="InterPro" id="IPR043135">
    <property type="entry name" value="Fur_C"/>
</dbReference>
<dbReference type="Gene3D" id="1.10.10.10">
    <property type="entry name" value="Winged helix-like DNA-binding domain superfamily/Winged helix DNA-binding domain"/>
    <property type="match status" value="1"/>
</dbReference>
<keyword evidence="10" id="KW-1185">Reference proteome</keyword>
<name>A0A512BUD5_9HYPH</name>
<dbReference type="Pfam" id="PF01475">
    <property type="entry name" value="FUR"/>
    <property type="match status" value="1"/>
</dbReference>
<dbReference type="AlphaFoldDB" id="A0A512BUD5"/>
<dbReference type="Proteomes" id="UP000321085">
    <property type="component" value="Unassembled WGS sequence"/>
</dbReference>
<evidence type="ECO:0000256" key="5">
    <source>
        <dbReference type="ARBA" id="ARBA00023125"/>
    </source>
</evidence>
<dbReference type="PANTHER" id="PTHR33202:SF6">
    <property type="entry name" value="ZINC UPTAKE REGULATION PROTEIN"/>
    <property type="match status" value="1"/>
</dbReference>
<dbReference type="InterPro" id="IPR036388">
    <property type="entry name" value="WH-like_DNA-bd_sf"/>
</dbReference>
<sequence>MPHTAAYKHYQPGESPARSPSRSEQTARALAQSEAMCRANGARLTRIRRNVLEVLYTCHKPLGAYELADLLSPGARRMAPITVYRALDFLIEQGLAHRLASQNAYIATIHGHGGETCAFLICEECGDVSEATSRDFADTVSGLVSQAGFRPRAKVLEITGRCAHCQGAGRH</sequence>
<evidence type="ECO:0000256" key="1">
    <source>
        <dbReference type="ARBA" id="ARBA00007957"/>
    </source>
</evidence>
<dbReference type="EMBL" id="BJYU01000044">
    <property type="protein sequence ID" value="GEO15593.1"/>
    <property type="molecule type" value="Genomic_DNA"/>
</dbReference>
<feature type="region of interest" description="Disordered" evidence="8">
    <location>
        <begin position="1"/>
        <end position="24"/>
    </location>
</feature>
<dbReference type="InterPro" id="IPR036390">
    <property type="entry name" value="WH_DNA-bd_sf"/>
</dbReference>
<accession>A0A512BUD5</accession>
<evidence type="ECO:0000256" key="2">
    <source>
        <dbReference type="ARBA" id="ARBA00022491"/>
    </source>
</evidence>
<dbReference type="GO" id="GO:0003700">
    <property type="term" value="F:DNA-binding transcription factor activity"/>
    <property type="evidence" value="ECO:0007669"/>
    <property type="project" value="InterPro"/>
</dbReference>
<comment type="similarity">
    <text evidence="1">Belongs to the Fur family.</text>
</comment>
<comment type="caution">
    <text evidence="9">The sequence shown here is derived from an EMBL/GenBank/DDBJ whole genome shotgun (WGS) entry which is preliminary data.</text>
</comment>
<dbReference type="SUPFAM" id="SSF46785">
    <property type="entry name" value="Winged helix' DNA-binding domain"/>
    <property type="match status" value="1"/>
</dbReference>
<comment type="cofactor">
    <cofactor evidence="7">
        <name>Zn(2+)</name>
        <dbReference type="ChEBI" id="CHEBI:29105"/>
    </cofactor>
    <text evidence="7">Binds 1 zinc ion per subunit.</text>
</comment>
<organism evidence="9 10">
    <name type="scientific">Microvirga aerophila</name>
    <dbReference type="NCBI Taxonomy" id="670291"/>
    <lineage>
        <taxon>Bacteria</taxon>
        <taxon>Pseudomonadati</taxon>
        <taxon>Pseudomonadota</taxon>
        <taxon>Alphaproteobacteria</taxon>
        <taxon>Hyphomicrobiales</taxon>
        <taxon>Methylobacteriaceae</taxon>
        <taxon>Microvirga</taxon>
    </lineage>
</organism>
<dbReference type="OrthoDB" id="9801127at2"/>
<dbReference type="GO" id="GO:0045892">
    <property type="term" value="P:negative regulation of DNA-templated transcription"/>
    <property type="evidence" value="ECO:0007669"/>
    <property type="project" value="TreeGrafter"/>
</dbReference>
<keyword evidence="2" id="KW-0678">Repressor</keyword>
<dbReference type="GO" id="GO:0005829">
    <property type="term" value="C:cytosol"/>
    <property type="evidence" value="ECO:0007669"/>
    <property type="project" value="TreeGrafter"/>
</dbReference>
<dbReference type="GO" id="GO:0000976">
    <property type="term" value="F:transcription cis-regulatory region binding"/>
    <property type="evidence" value="ECO:0007669"/>
    <property type="project" value="TreeGrafter"/>
</dbReference>
<evidence type="ECO:0000313" key="9">
    <source>
        <dbReference type="EMBL" id="GEO15593.1"/>
    </source>
</evidence>
<feature type="binding site" evidence="7">
    <location>
        <position position="122"/>
    </location>
    <ligand>
        <name>Zn(2+)</name>
        <dbReference type="ChEBI" id="CHEBI:29105"/>
    </ligand>
</feature>
<keyword evidence="3 7" id="KW-0862">Zinc</keyword>
<feature type="binding site" evidence="7">
    <location>
        <position position="125"/>
    </location>
    <ligand>
        <name>Zn(2+)</name>
        <dbReference type="ChEBI" id="CHEBI:29105"/>
    </ligand>
</feature>